<comment type="function">
    <text evidence="12">Produces ATP from ADP in the presence of a proton gradient across the membrane.</text>
</comment>
<comment type="subcellular location">
    <subcellularLocation>
        <location evidence="1">Mitochondrion inner membrane</location>
        <topology evidence="1">Peripheral membrane protein</topology>
        <orientation evidence="1">Matrix side</orientation>
    </subcellularLocation>
</comment>
<keyword evidence="4 12" id="KW-0547">Nucleotide-binding</keyword>
<dbReference type="InterPro" id="IPR033732">
    <property type="entry name" value="ATP_synth_F1_a_nt-bd_dom"/>
</dbReference>
<evidence type="ECO:0000256" key="6">
    <source>
        <dbReference type="ARBA" id="ARBA00022840"/>
    </source>
</evidence>
<proteinExistence type="inferred from homology"/>
<keyword evidence="5 11" id="KW-0375">Hydrogen ion transport</keyword>
<dbReference type="Pfam" id="PF02874">
    <property type="entry name" value="ATP-synt_ab_N"/>
    <property type="match status" value="1"/>
</dbReference>
<evidence type="ECO:0000256" key="11">
    <source>
        <dbReference type="RuleBase" id="RU000339"/>
    </source>
</evidence>
<dbReference type="InterPro" id="IPR000793">
    <property type="entry name" value="ATP_synth_asu_C"/>
</dbReference>
<dbReference type="SUPFAM" id="SSF52540">
    <property type="entry name" value="P-loop containing nucleoside triphosphate hydrolases"/>
    <property type="match status" value="1"/>
</dbReference>
<accession>A0A5J5CUU1</accession>
<evidence type="ECO:0000256" key="5">
    <source>
        <dbReference type="ARBA" id="ARBA00022781"/>
    </source>
</evidence>
<evidence type="ECO:0000259" key="13">
    <source>
        <dbReference type="Pfam" id="PF00006"/>
    </source>
</evidence>
<dbReference type="EMBL" id="VOFY01000016">
    <property type="protein sequence ID" value="KAA8584436.1"/>
    <property type="molecule type" value="Genomic_DNA"/>
</dbReference>
<dbReference type="SUPFAM" id="SSF47917">
    <property type="entry name" value="C-terminal domain of alpha and beta subunits of F1 ATP synthase"/>
    <property type="match status" value="1"/>
</dbReference>
<evidence type="ECO:0000256" key="4">
    <source>
        <dbReference type="ARBA" id="ARBA00022741"/>
    </source>
</evidence>
<dbReference type="PANTHER" id="PTHR48082">
    <property type="entry name" value="ATP SYNTHASE SUBUNIT ALPHA, MITOCHONDRIAL"/>
    <property type="match status" value="1"/>
</dbReference>
<dbReference type="AlphaFoldDB" id="A0A5J5CUU1"/>
<dbReference type="Gene3D" id="1.20.150.20">
    <property type="entry name" value="ATP synthase alpha/beta chain, C-terminal domain"/>
    <property type="match status" value="1"/>
</dbReference>
<dbReference type="SUPFAM" id="SSF50615">
    <property type="entry name" value="N-terminal domain of alpha and beta subunits of F1 ATP synthase"/>
    <property type="match status" value="1"/>
</dbReference>
<keyword evidence="8" id="KW-0472">Membrane</keyword>
<dbReference type="FunFam" id="3.40.50.300:FF:002432">
    <property type="entry name" value="ATP synthase subunit alpha, mitochondrial"/>
    <property type="match status" value="1"/>
</dbReference>
<dbReference type="InterPro" id="IPR005294">
    <property type="entry name" value="ATP_synth_F1_asu"/>
</dbReference>
<dbReference type="Proteomes" id="UP000327493">
    <property type="component" value="Chromosome 16"/>
</dbReference>
<dbReference type="Pfam" id="PF00306">
    <property type="entry name" value="ATP-synt_ab_C"/>
    <property type="match status" value="1"/>
</dbReference>
<dbReference type="CDD" id="cd18116">
    <property type="entry name" value="ATP-synt_F1_alpha_N"/>
    <property type="match status" value="1"/>
</dbReference>
<sequence>MLSVRVAAALTRSLPRQAGFVSKNVAAACVGVKNLHTTRPWLQKTGTAEVSSILEQKIMGADTSANLEETGRVLSIGDGIARVHGLRNVQAEEMVEFSSGLKGMSLNLEPDNVGVVVFGNDKLIKEGDIVKRTGAIVDVPVGEELLGRVVDALGNAIDGKGPLGSKIRRRVGLKAPGIIPRISVREPMQTGIKAVDSLVPIGRGQRELIIGDRQTGKTAIAIDTIINQKRFNEGTDEKKKLYCIYVAIGQKRSTVAQLVKRLTDADAMKYTIVVSATASDAAPLQYLAPYSGCSMGEYFRDNGKHALIIYDDLSKQAVAYRQMSLLLRRPPGREAYPGDVFYLHSRLLERAAKMNDNFGGGSLTALPVIETQAGDVSAYIPTNVISITDGQIFLETELFYKGIRPAINVGLSVSRVGSAAQTKAMKQVAGTMKLELAQYREVAAFAQFGSDLDAATQQLLNRGVRLTELLKQGQYCPMAIEEQVTVIYAGVRGHLDKMEPSKITRFEKAFLQHVLSQHQDLLTAIRADGQISEASDAKLKQTVFTLVSASESLDCGKTGALLHHRASLYAREPEGRSSLVLKPGAEVVTRMVLGALRDPEPVAPSGLRSRILWSTPALSLDEALEE</sequence>
<feature type="domain" description="ATPase F1/V1/A1 complex alpha/beta subunit N-terminal" evidence="15">
    <location>
        <begin position="68"/>
        <end position="134"/>
    </location>
</feature>
<dbReference type="PROSITE" id="PS00152">
    <property type="entry name" value="ATPASE_ALPHA_BETA"/>
    <property type="match status" value="1"/>
</dbReference>
<name>A0A5J5CUU1_9PERO</name>
<gene>
    <name evidence="16" type="ORF">FQN60_008221</name>
</gene>
<evidence type="ECO:0000259" key="15">
    <source>
        <dbReference type="Pfam" id="PF02874"/>
    </source>
</evidence>
<evidence type="ECO:0000256" key="12">
    <source>
        <dbReference type="RuleBase" id="RU003551"/>
    </source>
</evidence>
<reference evidence="16 17" key="1">
    <citation type="submission" date="2019-08" db="EMBL/GenBank/DDBJ databases">
        <title>A chromosome-level genome assembly, high-density linkage maps, and genome scans reveal the genomic architecture of hybrid incompatibilities underlying speciation via character displacement in darters (Percidae: Etheostominae).</title>
        <authorList>
            <person name="Moran R.L."/>
            <person name="Catchen J.M."/>
            <person name="Fuller R.C."/>
        </authorList>
    </citation>
    <scope>NUCLEOTIDE SEQUENCE [LARGE SCALE GENOMIC DNA]</scope>
    <source>
        <strain evidence="16">EspeVRDwgs_2016</strain>
        <tissue evidence="16">Muscle</tissue>
    </source>
</reference>
<dbReference type="GO" id="GO:0005524">
    <property type="term" value="F:ATP binding"/>
    <property type="evidence" value="ECO:0007669"/>
    <property type="project" value="UniProtKB-KW"/>
</dbReference>
<evidence type="ECO:0000256" key="10">
    <source>
        <dbReference type="ARBA" id="ARBA00023310"/>
    </source>
</evidence>
<evidence type="ECO:0000256" key="2">
    <source>
        <dbReference type="ARBA" id="ARBA00008936"/>
    </source>
</evidence>
<keyword evidence="3 11" id="KW-0813">Transport</keyword>
<evidence type="ECO:0000256" key="7">
    <source>
        <dbReference type="ARBA" id="ARBA00023065"/>
    </source>
</evidence>
<comment type="similarity">
    <text evidence="2 11">Belongs to the ATPase alpha/beta chains family.</text>
</comment>
<keyword evidence="9 12" id="KW-0139">CF(1)</keyword>
<dbReference type="GO" id="GO:0046933">
    <property type="term" value="F:proton-transporting ATP synthase activity, rotational mechanism"/>
    <property type="evidence" value="ECO:0007669"/>
    <property type="project" value="InterPro"/>
</dbReference>
<dbReference type="InterPro" id="IPR004100">
    <property type="entry name" value="ATPase_F1/V1/A1_a/bsu_N"/>
</dbReference>
<dbReference type="Gene3D" id="2.40.30.20">
    <property type="match status" value="1"/>
</dbReference>
<dbReference type="InterPro" id="IPR036121">
    <property type="entry name" value="ATPase_F1/V1/A1_a/bsu_N_sf"/>
</dbReference>
<dbReference type="PANTHER" id="PTHR48082:SF2">
    <property type="entry name" value="ATP SYNTHASE SUBUNIT ALPHA, MITOCHONDRIAL"/>
    <property type="match status" value="1"/>
</dbReference>
<keyword evidence="10 12" id="KW-0066">ATP synthesis</keyword>
<evidence type="ECO:0000259" key="14">
    <source>
        <dbReference type="Pfam" id="PF00306"/>
    </source>
</evidence>
<keyword evidence="17" id="KW-1185">Reference proteome</keyword>
<evidence type="ECO:0000256" key="1">
    <source>
        <dbReference type="ARBA" id="ARBA00004443"/>
    </source>
</evidence>
<dbReference type="GO" id="GO:0005743">
    <property type="term" value="C:mitochondrial inner membrane"/>
    <property type="evidence" value="ECO:0007669"/>
    <property type="project" value="UniProtKB-SubCell"/>
</dbReference>
<dbReference type="InterPro" id="IPR020003">
    <property type="entry name" value="ATPase_a/bsu_AS"/>
</dbReference>
<dbReference type="InterPro" id="IPR027417">
    <property type="entry name" value="P-loop_NTPase"/>
</dbReference>
<dbReference type="Pfam" id="PF00006">
    <property type="entry name" value="ATP-synt_ab"/>
    <property type="match status" value="1"/>
</dbReference>
<keyword evidence="7 11" id="KW-0406">Ion transport</keyword>
<evidence type="ECO:0000313" key="16">
    <source>
        <dbReference type="EMBL" id="KAA8584436.1"/>
    </source>
</evidence>
<feature type="non-terminal residue" evidence="16">
    <location>
        <position position="626"/>
    </location>
</feature>
<organism evidence="16 17">
    <name type="scientific">Etheostoma spectabile</name>
    <name type="common">orangethroat darter</name>
    <dbReference type="NCBI Taxonomy" id="54343"/>
    <lineage>
        <taxon>Eukaryota</taxon>
        <taxon>Metazoa</taxon>
        <taxon>Chordata</taxon>
        <taxon>Craniata</taxon>
        <taxon>Vertebrata</taxon>
        <taxon>Euteleostomi</taxon>
        <taxon>Actinopterygii</taxon>
        <taxon>Neopterygii</taxon>
        <taxon>Teleostei</taxon>
        <taxon>Neoteleostei</taxon>
        <taxon>Acanthomorphata</taxon>
        <taxon>Eupercaria</taxon>
        <taxon>Perciformes</taxon>
        <taxon>Percoidei</taxon>
        <taxon>Percidae</taxon>
        <taxon>Etheostomatinae</taxon>
        <taxon>Etheostoma</taxon>
    </lineage>
</organism>
<dbReference type="HAMAP" id="MF_01346">
    <property type="entry name" value="ATP_synth_alpha_bact"/>
    <property type="match status" value="1"/>
</dbReference>
<feature type="domain" description="ATPase F1/V1/A1 complex alpha/beta subunit nucleotide-binding" evidence="13">
    <location>
        <begin position="191"/>
        <end position="414"/>
    </location>
</feature>
<dbReference type="CDD" id="cd01132">
    <property type="entry name" value="F1-ATPase_alpha_CD"/>
    <property type="match status" value="1"/>
</dbReference>
<evidence type="ECO:0000313" key="17">
    <source>
        <dbReference type="Proteomes" id="UP000327493"/>
    </source>
</evidence>
<dbReference type="Gene3D" id="3.40.50.300">
    <property type="entry name" value="P-loop containing nucleotide triphosphate hydrolases"/>
    <property type="match status" value="1"/>
</dbReference>
<keyword evidence="6 12" id="KW-0067">ATP-binding</keyword>
<dbReference type="FunFam" id="1.20.150.20:FF:000001">
    <property type="entry name" value="ATP synthase subunit alpha"/>
    <property type="match status" value="1"/>
</dbReference>
<dbReference type="GO" id="GO:0043531">
    <property type="term" value="F:ADP binding"/>
    <property type="evidence" value="ECO:0007669"/>
    <property type="project" value="TreeGrafter"/>
</dbReference>
<dbReference type="FunFam" id="2.40.30.20:FF:000001">
    <property type="entry name" value="ATP synthase subunit alpha"/>
    <property type="match status" value="1"/>
</dbReference>
<dbReference type="InterPro" id="IPR000194">
    <property type="entry name" value="ATPase_F1/V1/A1_a/bsu_nucl-bd"/>
</dbReference>
<protein>
    <recommendedName>
        <fullName evidence="12">ATP synthase subunit alpha</fullName>
    </recommendedName>
</protein>
<dbReference type="GO" id="GO:0045259">
    <property type="term" value="C:proton-transporting ATP synthase complex"/>
    <property type="evidence" value="ECO:0007669"/>
    <property type="project" value="UniProtKB-KW"/>
</dbReference>
<dbReference type="InterPro" id="IPR023366">
    <property type="entry name" value="ATP_synth_asu-like_sf"/>
</dbReference>
<dbReference type="CDD" id="cd18113">
    <property type="entry name" value="ATP-synt_F1_alpha_C"/>
    <property type="match status" value="1"/>
</dbReference>
<evidence type="ECO:0000256" key="9">
    <source>
        <dbReference type="ARBA" id="ARBA00023196"/>
    </source>
</evidence>
<dbReference type="NCBIfam" id="TIGR00962">
    <property type="entry name" value="atpA"/>
    <property type="match status" value="1"/>
</dbReference>
<comment type="caution">
    <text evidence="16">The sequence shown here is derived from an EMBL/GenBank/DDBJ whole genome shotgun (WGS) entry which is preliminary data.</text>
</comment>
<dbReference type="NCBIfam" id="NF009884">
    <property type="entry name" value="PRK13343.1"/>
    <property type="match status" value="1"/>
</dbReference>
<evidence type="ECO:0000256" key="8">
    <source>
        <dbReference type="ARBA" id="ARBA00023136"/>
    </source>
</evidence>
<evidence type="ECO:0000256" key="3">
    <source>
        <dbReference type="ARBA" id="ARBA00022448"/>
    </source>
</evidence>
<dbReference type="InterPro" id="IPR038376">
    <property type="entry name" value="ATP_synth_asu_C_sf"/>
</dbReference>
<feature type="domain" description="ATP synthase alpha subunit C-terminal" evidence="14">
    <location>
        <begin position="421"/>
        <end position="543"/>
    </location>
</feature>